<accession>A0A543J756</accession>
<sequence length="412" mass="46894">MKIGTTWKTNVRAEDLPELLTLITSGDQEYDSKTGIMVDQYKEWTSDLTLEELDRVITLLDAGKEIGRSDVPKLRKELADRRDPVLIEERRLALRARQEELASTEARLLGQGLEALGGAGDTWDGRRDQIAAWWRAVKEAEAAETWATAFPANRMTARQVNSKSVLGGRFTIRNAHHRRDRAWDREIMLDRTLDGVRRRIQPVNFNDPGSGANRKNELGLHDLSASLLDGGRRPMSVYAQLKPYEDATVVFMPVPTERDAQIFNAIQSLTPVTTADREQMRRMRNSFTRLRLAQATDMHTYLLNVNEVRDGDPMVRYGHSGRVRRPGEKTEVRADDIDIATRRTNALQHNVIVRTNTDQVVNEVVVVYREHASALFPVLAKWNQVRSRFEVLNRDTGAPTRAYITNEGKWVG</sequence>
<protein>
    <submittedName>
        <fullName evidence="1">Uncharacterized protein</fullName>
    </submittedName>
</protein>
<dbReference type="RefSeq" id="WP_141975367.1">
    <property type="nucleotide sequence ID" value="NZ_VFPP01000001.1"/>
</dbReference>
<reference evidence="1 2" key="1">
    <citation type="submission" date="2019-06" db="EMBL/GenBank/DDBJ databases">
        <title>Sequencing the genomes of 1000 actinobacteria strains.</title>
        <authorList>
            <person name="Klenk H.-P."/>
        </authorList>
    </citation>
    <scope>NUCLEOTIDE SEQUENCE [LARGE SCALE GENOMIC DNA]</scope>
    <source>
        <strain evidence="1 2">DSM 45456</strain>
    </source>
</reference>
<evidence type="ECO:0000313" key="1">
    <source>
        <dbReference type="EMBL" id="TQM78663.1"/>
    </source>
</evidence>
<organism evidence="1 2">
    <name type="scientific">Saccharothrix saharensis</name>
    <dbReference type="NCBI Taxonomy" id="571190"/>
    <lineage>
        <taxon>Bacteria</taxon>
        <taxon>Bacillati</taxon>
        <taxon>Actinomycetota</taxon>
        <taxon>Actinomycetes</taxon>
        <taxon>Pseudonocardiales</taxon>
        <taxon>Pseudonocardiaceae</taxon>
        <taxon>Saccharothrix</taxon>
    </lineage>
</organism>
<comment type="caution">
    <text evidence="1">The sequence shown here is derived from an EMBL/GenBank/DDBJ whole genome shotgun (WGS) entry which is preliminary data.</text>
</comment>
<dbReference type="Proteomes" id="UP000316628">
    <property type="component" value="Unassembled WGS sequence"/>
</dbReference>
<dbReference type="EMBL" id="VFPP01000001">
    <property type="protein sequence ID" value="TQM78663.1"/>
    <property type="molecule type" value="Genomic_DNA"/>
</dbReference>
<keyword evidence="2" id="KW-1185">Reference proteome</keyword>
<gene>
    <name evidence="1" type="ORF">FHX81_0939</name>
</gene>
<dbReference type="AlphaFoldDB" id="A0A543J756"/>
<evidence type="ECO:0000313" key="2">
    <source>
        <dbReference type="Proteomes" id="UP000316628"/>
    </source>
</evidence>
<dbReference type="OrthoDB" id="3668173at2"/>
<proteinExistence type="predicted"/>
<name>A0A543J756_9PSEU</name>